<dbReference type="Pfam" id="PF23247">
    <property type="entry name" value="LRR_RPS2"/>
    <property type="match status" value="1"/>
</dbReference>
<feature type="domain" description="Disease resistance protein At4g27190-like leucine-rich repeats" evidence="8">
    <location>
        <begin position="599"/>
        <end position="721"/>
    </location>
</feature>
<dbReference type="Gene3D" id="1.10.10.10">
    <property type="entry name" value="Winged helix-like DNA-binding domain superfamily/Winged helix DNA-binding domain"/>
    <property type="match status" value="1"/>
</dbReference>
<keyword evidence="2" id="KW-0433">Leucine-rich repeat</keyword>
<dbReference type="Gene3D" id="3.40.50.300">
    <property type="entry name" value="P-loop containing nucleotide triphosphate hydrolases"/>
    <property type="match status" value="1"/>
</dbReference>
<dbReference type="SMART" id="SM00365">
    <property type="entry name" value="LRR_SD22"/>
    <property type="match status" value="2"/>
</dbReference>
<dbReference type="InterPro" id="IPR002182">
    <property type="entry name" value="NB-ARC"/>
</dbReference>
<dbReference type="InParanoid" id="A0A061F810"/>
<dbReference type="Pfam" id="PF00560">
    <property type="entry name" value="LRR_1"/>
    <property type="match status" value="1"/>
</dbReference>
<evidence type="ECO:0000256" key="4">
    <source>
        <dbReference type="ARBA" id="ARBA00022741"/>
    </source>
</evidence>
<dbReference type="PANTHER" id="PTHR33463">
    <property type="entry name" value="NB-ARC DOMAIN-CONTAINING PROTEIN-RELATED"/>
    <property type="match status" value="1"/>
</dbReference>
<keyword evidence="5" id="KW-0611">Plant defense</keyword>
<proteinExistence type="inferred from homology"/>
<evidence type="ECO:0000259" key="7">
    <source>
        <dbReference type="Pfam" id="PF00931"/>
    </source>
</evidence>
<dbReference type="PROSITE" id="PS51450">
    <property type="entry name" value="LRR"/>
    <property type="match status" value="4"/>
</dbReference>
<dbReference type="InterPro" id="IPR003591">
    <property type="entry name" value="Leu-rich_rpt_typical-subtyp"/>
</dbReference>
<dbReference type="GO" id="GO:0006952">
    <property type="term" value="P:defense response"/>
    <property type="evidence" value="ECO:0007669"/>
    <property type="project" value="UniProtKB-KW"/>
</dbReference>
<dbReference type="InterPro" id="IPR036388">
    <property type="entry name" value="WH-like_DNA-bd_sf"/>
</dbReference>
<feature type="domain" description="Disease resistance protein winged helix" evidence="9">
    <location>
        <begin position="162"/>
        <end position="229"/>
    </location>
</feature>
<dbReference type="GO" id="GO:0043531">
    <property type="term" value="F:ADP binding"/>
    <property type="evidence" value="ECO:0007669"/>
    <property type="project" value="InterPro"/>
</dbReference>
<dbReference type="OMA" id="WTHYINS"/>
<comment type="similarity">
    <text evidence="1">Belongs to the disease resistance NB-LRR family.</text>
</comment>
<gene>
    <name evidence="10" type="ORF">TCM_031526</name>
</gene>
<organism evidence="10 11">
    <name type="scientific">Theobroma cacao</name>
    <name type="common">Cacao</name>
    <name type="synonym">Cocoa</name>
    <dbReference type="NCBI Taxonomy" id="3641"/>
    <lineage>
        <taxon>Eukaryota</taxon>
        <taxon>Viridiplantae</taxon>
        <taxon>Streptophyta</taxon>
        <taxon>Embryophyta</taxon>
        <taxon>Tracheophyta</taxon>
        <taxon>Spermatophyta</taxon>
        <taxon>Magnoliopsida</taxon>
        <taxon>eudicotyledons</taxon>
        <taxon>Gunneridae</taxon>
        <taxon>Pentapetalae</taxon>
        <taxon>rosids</taxon>
        <taxon>malvids</taxon>
        <taxon>Malvales</taxon>
        <taxon>Malvaceae</taxon>
        <taxon>Byttnerioideae</taxon>
        <taxon>Theobroma</taxon>
    </lineage>
</organism>
<evidence type="ECO:0000256" key="1">
    <source>
        <dbReference type="ARBA" id="ARBA00008894"/>
    </source>
</evidence>
<dbReference type="PRINTS" id="PR00364">
    <property type="entry name" value="DISEASERSIST"/>
</dbReference>
<evidence type="ECO:0000256" key="6">
    <source>
        <dbReference type="ARBA" id="ARBA00022840"/>
    </source>
</evidence>
<dbReference type="PANTHER" id="PTHR33463:SF217">
    <property type="entry name" value="DISEASE RESISTANCE PROTEIN RPS2-LIKE"/>
    <property type="match status" value="1"/>
</dbReference>
<evidence type="ECO:0000256" key="2">
    <source>
        <dbReference type="ARBA" id="ARBA00022614"/>
    </source>
</evidence>
<evidence type="ECO:0000256" key="3">
    <source>
        <dbReference type="ARBA" id="ARBA00022737"/>
    </source>
</evidence>
<evidence type="ECO:0000256" key="5">
    <source>
        <dbReference type="ARBA" id="ARBA00022821"/>
    </source>
</evidence>
<dbReference type="SUPFAM" id="SSF52540">
    <property type="entry name" value="P-loop containing nucleoside triphosphate hydrolases"/>
    <property type="match status" value="1"/>
</dbReference>
<name>A0A061F810_THECC</name>
<feature type="domain" description="NB-ARC" evidence="7">
    <location>
        <begin position="5"/>
        <end position="75"/>
    </location>
</feature>
<dbReference type="eggNOG" id="KOG4658">
    <property type="taxonomic scope" value="Eukaryota"/>
</dbReference>
<dbReference type="AlphaFoldDB" id="A0A061F810"/>
<reference evidence="10 11" key="1">
    <citation type="journal article" date="2013" name="Genome Biol.">
        <title>The genome sequence of the most widely cultivated cacao type and its use to identify candidate genes regulating pod color.</title>
        <authorList>
            <person name="Motamayor J.C."/>
            <person name="Mockaitis K."/>
            <person name="Schmutz J."/>
            <person name="Haiminen N."/>
            <person name="Iii D.L."/>
            <person name="Cornejo O."/>
            <person name="Findley S.D."/>
            <person name="Zheng P."/>
            <person name="Utro F."/>
            <person name="Royaert S."/>
            <person name="Saski C."/>
            <person name="Jenkins J."/>
            <person name="Podicheti R."/>
            <person name="Zhao M."/>
            <person name="Scheffler B.E."/>
            <person name="Stack J.C."/>
            <person name="Feltus F.A."/>
            <person name="Mustiga G.M."/>
            <person name="Amores F."/>
            <person name="Phillips W."/>
            <person name="Marelli J.P."/>
            <person name="May G.D."/>
            <person name="Shapiro H."/>
            <person name="Ma J."/>
            <person name="Bustamante C.D."/>
            <person name="Schnell R.J."/>
            <person name="Main D."/>
            <person name="Gilbert D."/>
            <person name="Parida L."/>
            <person name="Kuhn D.N."/>
        </authorList>
    </citation>
    <scope>NUCLEOTIDE SEQUENCE [LARGE SCALE GENOMIC DNA]</scope>
    <source>
        <strain evidence="11">cv. Matina 1-6</strain>
    </source>
</reference>
<dbReference type="GO" id="GO:0005524">
    <property type="term" value="F:ATP binding"/>
    <property type="evidence" value="ECO:0007669"/>
    <property type="project" value="UniProtKB-KW"/>
</dbReference>
<accession>A0A061F810</accession>
<dbReference type="Pfam" id="PF23559">
    <property type="entry name" value="WHD_DRP"/>
    <property type="match status" value="1"/>
</dbReference>
<dbReference type="EMBL" id="CM001885">
    <property type="protein sequence ID" value="EOY13022.1"/>
    <property type="molecule type" value="Genomic_DNA"/>
</dbReference>
<dbReference type="InterPro" id="IPR058922">
    <property type="entry name" value="WHD_DRP"/>
</dbReference>
<dbReference type="Gene3D" id="3.80.10.10">
    <property type="entry name" value="Ribonuclease Inhibitor"/>
    <property type="match status" value="3"/>
</dbReference>
<evidence type="ECO:0000313" key="11">
    <source>
        <dbReference type="Proteomes" id="UP000026915"/>
    </source>
</evidence>
<evidence type="ECO:0000259" key="8">
    <source>
        <dbReference type="Pfam" id="PF23247"/>
    </source>
</evidence>
<dbReference type="HOGENOM" id="CLU_000427_2_1_1"/>
<keyword evidence="11" id="KW-1185">Reference proteome</keyword>
<dbReference type="Pfam" id="PF00931">
    <property type="entry name" value="NB-ARC"/>
    <property type="match status" value="1"/>
</dbReference>
<dbReference type="SMART" id="SM00369">
    <property type="entry name" value="LRR_TYP"/>
    <property type="match status" value="7"/>
</dbReference>
<dbReference type="STRING" id="3641.A0A061F810"/>
<keyword evidence="3" id="KW-0677">Repeat</keyword>
<dbReference type="InterPro" id="IPR032675">
    <property type="entry name" value="LRR_dom_sf"/>
</dbReference>
<evidence type="ECO:0000259" key="9">
    <source>
        <dbReference type="Pfam" id="PF23559"/>
    </source>
</evidence>
<dbReference type="SUPFAM" id="SSF52058">
    <property type="entry name" value="L domain-like"/>
    <property type="match status" value="1"/>
</dbReference>
<dbReference type="InterPro" id="IPR057135">
    <property type="entry name" value="At4g27190-like_LRR"/>
</dbReference>
<dbReference type="EMBL" id="CM001885">
    <property type="protein sequence ID" value="EOY13023.1"/>
    <property type="molecule type" value="Genomic_DNA"/>
</dbReference>
<dbReference type="Gramene" id="EOY13022">
    <property type="protein sequence ID" value="EOY13022"/>
    <property type="gene ID" value="TCM_031526"/>
</dbReference>
<dbReference type="InterPro" id="IPR042197">
    <property type="entry name" value="Apaf_helical"/>
</dbReference>
<evidence type="ECO:0000313" key="10">
    <source>
        <dbReference type="EMBL" id="EOY13023.1"/>
    </source>
</evidence>
<dbReference type="InterPro" id="IPR027417">
    <property type="entry name" value="P-loop_NTPase"/>
</dbReference>
<sequence>MLRKQGIYVLILDDVWSSFSLEDVGILEPTTDNGCKLVLTTRSEEVVRSMGCRKVQVPCVSMEEAMQLFLSKVGQDMLPNPNLESIMKDVVCECGGLPLAIVTIAGCMRGISDPVVWRNALNELRGYIRNIDEMEDKVFSCLRFSYDRLKQKDRDCFLYCALFPEDYAINKRGIVEYWMEEGLIDEMGTRQEMQDNGHSILRKLEENCLLERDHTGTCVKMHDVVRDMALHIIRKVFYKVFYVKTGKQLEDLPEWDEDVEKVSLMRNSISKIPQTMLSPKCQKLTTLFLSENSLREIPESFFEYMPNLKILDLSGNRIRELPNSISNLKKLTILLLSENSLREIPESFFEYMLNLKILDLSSNRIRELPNSISNLKKLTTLLLSCCIELENVPSLSKLQALKKLNLLGTKIKKIPQGLEMLINLRYLNLGYTTQLKVIPHGILSKLCDLQHLIIFPATSRAEEMKTLNKLEVLKVCFNHMHDLSLYASQRKWPNNDYRIFVRGNLTNRIFSQVGLSKSVAIGGSRMKIENSIILPSDIQGLSLRSCECNGESFNDIVGLEDVTDLKKCTIDGCNGLESIFSSRCASLQTIEILELDFLCDLKMILGESIPLEPGTFSNLKTINISDCEKLKNLFSAKWVLQNLHNLEEIIVWGCKEMEEIIASEKEGMSTDNNVMFTLPKLKKLTLIYLPELKSICRTNEVMDCDSLQQIVISDCPKLKRIPLHLPLLDLDNTQPSPPPSLKAILIRPKEWCESVEWDHPNAKNVLLPLLKFRDDSIGEWKQFH</sequence>
<dbReference type="Gramene" id="EOY13023">
    <property type="protein sequence ID" value="EOY13023"/>
    <property type="gene ID" value="TCM_031526"/>
</dbReference>
<dbReference type="Pfam" id="PF13855">
    <property type="entry name" value="LRR_8"/>
    <property type="match status" value="1"/>
</dbReference>
<keyword evidence="6" id="KW-0067">ATP-binding</keyword>
<dbReference type="SMART" id="SM00364">
    <property type="entry name" value="LRR_BAC"/>
    <property type="match status" value="4"/>
</dbReference>
<dbReference type="Gene3D" id="1.10.8.430">
    <property type="entry name" value="Helical domain of apoptotic protease-activating factors"/>
    <property type="match status" value="1"/>
</dbReference>
<dbReference type="Proteomes" id="UP000026915">
    <property type="component" value="Chromosome 7"/>
</dbReference>
<dbReference type="InterPro" id="IPR050905">
    <property type="entry name" value="Plant_NBS-LRR"/>
</dbReference>
<dbReference type="FunFam" id="1.10.10.10:FF:000322">
    <property type="entry name" value="Probable disease resistance protein At1g63360"/>
    <property type="match status" value="1"/>
</dbReference>
<protein>
    <submittedName>
        <fullName evidence="10">Nbs-lrr resistance protein isoform 1</fullName>
    </submittedName>
</protein>
<dbReference type="InterPro" id="IPR001611">
    <property type="entry name" value="Leu-rich_rpt"/>
</dbReference>
<keyword evidence="4" id="KW-0547">Nucleotide-binding</keyword>